<feature type="transmembrane region" description="Helical" evidence="1">
    <location>
        <begin position="261"/>
        <end position="282"/>
    </location>
</feature>
<evidence type="ECO:0000259" key="2">
    <source>
        <dbReference type="Pfam" id="PF20455"/>
    </source>
</evidence>
<keyword evidence="1" id="KW-1133">Transmembrane helix</keyword>
<protein>
    <recommendedName>
        <fullName evidence="2">DUF6708 domain-containing protein</fullName>
    </recommendedName>
</protein>
<gene>
    <name evidence="3" type="ORF">OHZ10_21915</name>
</gene>
<sequence length="300" mass="35523">MKARRQKSNFNWSDEPMSMEWRFFHQQRTGVPPAIRDQLVSVERNVLCLRNPTAADSVFTAKMYISMTLVFVFVTTFLVFREERVNAFLLLLYSIFMIFPALIGIFVWFRILFIKRLSNFYFNRKTRKVYYQRNKTQIVFDWAQTEGAEFVRNEFGGRSFSTNFALAFGPRPAPGDEQERIVLWVDSNAPNDPDPRYIAQVWEYICQFMEKGPDQLPPPDEPNWWYVPLHRICLTPAEAWCHYAPWRTGEPGERQGKKNRLLPMWLILFPYNLFSALCWYVVCRLFNVRSAPPPAEALER</sequence>
<reference evidence="3 4" key="1">
    <citation type="submission" date="2022-10" db="EMBL/GenBank/DDBJ databases">
        <title>Genomic of Burkholderia cepacia PN-1.</title>
        <authorList>
            <person name="Yang Y."/>
            <person name="Guan H."/>
            <person name="Huang J."/>
        </authorList>
    </citation>
    <scope>NUCLEOTIDE SEQUENCE [LARGE SCALE GENOMIC DNA]</scope>
    <source>
        <strain evidence="3 4">PN-1</strain>
    </source>
</reference>
<dbReference type="EMBL" id="CP109822">
    <property type="protein sequence ID" value="XAE52195.1"/>
    <property type="molecule type" value="Genomic_DNA"/>
</dbReference>
<proteinExistence type="predicted"/>
<keyword evidence="1" id="KW-0472">Membrane</keyword>
<evidence type="ECO:0000313" key="4">
    <source>
        <dbReference type="Proteomes" id="UP001448498"/>
    </source>
</evidence>
<accession>A0ABZ3DU14</accession>
<dbReference type="Pfam" id="PF20455">
    <property type="entry name" value="DUF6708"/>
    <property type="match status" value="1"/>
</dbReference>
<dbReference type="InterPro" id="IPR046554">
    <property type="entry name" value="DUF6708"/>
</dbReference>
<name>A0ABZ3DU14_9BURK</name>
<evidence type="ECO:0000313" key="3">
    <source>
        <dbReference type="EMBL" id="XAE52195.1"/>
    </source>
</evidence>
<keyword evidence="4" id="KW-1185">Reference proteome</keyword>
<feature type="domain" description="DUF6708" evidence="2">
    <location>
        <begin position="101"/>
        <end position="286"/>
    </location>
</feature>
<feature type="transmembrane region" description="Helical" evidence="1">
    <location>
        <begin position="63"/>
        <end position="81"/>
    </location>
</feature>
<feature type="transmembrane region" description="Helical" evidence="1">
    <location>
        <begin position="87"/>
        <end position="109"/>
    </location>
</feature>
<dbReference type="RefSeq" id="WP_342705782.1">
    <property type="nucleotide sequence ID" value="NZ_CP109822.1"/>
</dbReference>
<organism evidence="3 4">
    <name type="scientific">Burkholderia arboris</name>
    <dbReference type="NCBI Taxonomy" id="488730"/>
    <lineage>
        <taxon>Bacteria</taxon>
        <taxon>Pseudomonadati</taxon>
        <taxon>Pseudomonadota</taxon>
        <taxon>Betaproteobacteria</taxon>
        <taxon>Burkholderiales</taxon>
        <taxon>Burkholderiaceae</taxon>
        <taxon>Burkholderia</taxon>
        <taxon>Burkholderia cepacia complex</taxon>
    </lineage>
</organism>
<keyword evidence="1" id="KW-0812">Transmembrane</keyword>
<dbReference type="Proteomes" id="UP001448498">
    <property type="component" value="Chromosome 3"/>
</dbReference>
<evidence type="ECO:0000256" key="1">
    <source>
        <dbReference type="SAM" id="Phobius"/>
    </source>
</evidence>